<reference evidence="2 3" key="1">
    <citation type="submission" date="2017-06" db="EMBL/GenBank/DDBJ databases">
        <title>Sequencing and comparative analysis of myxobacterial genomes.</title>
        <authorList>
            <person name="Rupp O."/>
            <person name="Goesmann A."/>
            <person name="Sogaard-Andersen L."/>
        </authorList>
    </citation>
    <scope>NUCLEOTIDE SEQUENCE [LARGE SCALE GENOMIC DNA]</scope>
    <source>
        <strain evidence="2 3">DSM 52655</strain>
    </source>
</reference>
<dbReference type="RefSeq" id="WP_157758817.1">
    <property type="nucleotide sequence ID" value="NZ_CP022098.1"/>
</dbReference>
<organism evidence="2 3">
    <name type="scientific">Cystobacter fuscus</name>
    <dbReference type="NCBI Taxonomy" id="43"/>
    <lineage>
        <taxon>Bacteria</taxon>
        <taxon>Pseudomonadati</taxon>
        <taxon>Myxococcota</taxon>
        <taxon>Myxococcia</taxon>
        <taxon>Myxococcales</taxon>
        <taxon>Cystobacterineae</taxon>
        <taxon>Archangiaceae</taxon>
        <taxon>Cystobacter</taxon>
    </lineage>
</organism>
<protein>
    <submittedName>
        <fullName evidence="2">Uncharacterized protein</fullName>
    </submittedName>
</protein>
<dbReference type="Proteomes" id="UP000217257">
    <property type="component" value="Chromosome"/>
</dbReference>
<dbReference type="AlphaFoldDB" id="A0A250JCZ2"/>
<evidence type="ECO:0000313" key="3">
    <source>
        <dbReference type="Proteomes" id="UP000217257"/>
    </source>
</evidence>
<dbReference type="KEGG" id="cfus:CYFUS_006726"/>
<keyword evidence="1" id="KW-0812">Transmembrane</keyword>
<evidence type="ECO:0000313" key="2">
    <source>
        <dbReference type="EMBL" id="ATB41261.1"/>
    </source>
</evidence>
<name>A0A250JCZ2_9BACT</name>
<accession>A0A250JCZ2</accession>
<keyword evidence="1" id="KW-0472">Membrane</keyword>
<feature type="transmembrane region" description="Helical" evidence="1">
    <location>
        <begin position="239"/>
        <end position="258"/>
    </location>
</feature>
<sequence length="787" mass="87567">MNTTNEQAALQAEKEIQLAHHRHHDELRAFIQFNGEDHPVEKKQQRFLDLHRNAIAFFNLGEQSVADSSLLGAHRDEWWAKNKAETSMAVLNAVLNFYASFREMTAALQLPPETMEPASTAFASMQRIVKLHYPEKATELREMFAAAGLPTMGFDAPLPPRATQGAAIKFKDGEVEHVEGLTSSDAASFLKGRSRVVSGETSVTGAYSGDQVVQVVGAAKGSGAGNHLRSWRNIRSTGFIVLGTIAIAAMVGVIYRAVSPPLSTSDDPRTQCIREVLLSKITRDTNAAGNLVTQLKGKASLDLQGSGDVEEIRRSLDQNAILALGACGLRIKSKITVTRRTAALPGVKVVLLGGSNTECVTDPEGRCEVDLSELKSSDPLRLRVLYDGQWSPDSGPIAFDEIAKGSARIDIFDLFGEPQKTNLREFDLHKSRINFKVPDAHQTHGLELLEGGQADDLFRFYVVAGRGARYSLEDVSLELEWLAECPLRDECSEVQAPEQVNEFIIPLSREYSKYPLIPLQIPKKQEWVMTGPEAQVFTVQLVYEPYVLYVFKAVVIARDLVKGTTLRLESPSYGALATANGNSGGCHDLRQWLDAAKHQKPSEKRFDEGLSPQEYSILIFRPDDVRNLEQQQMRSKSRFGDLKLSREIEEYNIRSRLSQTTAAALFPRMVQVAEARQLPQNWLPTLYELESASKGRRFTPEGTIKAAGRLGWLVMSTAQLYGRYDPELRRIAAYRDLVDAAVSKNPRLPRPYWQSGRLEATDYKRCSKSNSLIDLPMTTTYTLKPPM</sequence>
<evidence type="ECO:0000256" key="1">
    <source>
        <dbReference type="SAM" id="Phobius"/>
    </source>
</evidence>
<gene>
    <name evidence="2" type="ORF">CYFUS_006726</name>
</gene>
<proteinExistence type="predicted"/>
<keyword evidence="1" id="KW-1133">Transmembrane helix</keyword>
<dbReference type="EMBL" id="CP022098">
    <property type="protein sequence ID" value="ATB41261.1"/>
    <property type="molecule type" value="Genomic_DNA"/>
</dbReference>